<protein>
    <recommendedName>
        <fullName evidence="2">RAMA domain-containing protein</fullName>
    </recommendedName>
</protein>
<dbReference type="InterPro" id="IPR040843">
    <property type="entry name" value="RAMA"/>
</dbReference>
<dbReference type="Proteomes" id="UP001589587">
    <property type="component" value="Unassembled WGS sequence"/>
</dbReference>
<organism evidence="3 4">
    <name type="scientific">Rhodococcus baikonurensis</name>
    <dbReference type="NCBI Taxonomy" id="172041"/>
    <lineage>
        <taxon>Bacteria</taxon>
        <taxon>Bacillati</taxon>
        <taxon>Actinomycetota</taxon>
        <taxon>Actinomycetes</taxon>
        <taxon>Mycobacteriales</taxon>
        <taxon>Nocardiaceae</taxon>
        <taxon>Rhodococcus</taxon>
        <taxon>Rhodococcus erythropolis group</taxon>
    </lineage>
</organism>
<evidence type="ECO:0000259" key="2">
    <source>
        <dbReference type="Pfam" id="PF18755"/>
    </source>
</evidence>
<dbReference type="EMBL" id="JBHMAS010000073">
    <property type="protein sequence ID" value="MFB9783653.1"/>
    <property type="molecule type" value="Genomic_DNA"/>
</dbReference>
<accession>A0ABV5XME1</accession>
<proteinExistence type="predicted"/>
<sequence>MDLFEGAGPGSELAVSVEPEGILVAGDPEVVAGYLARLTDLAGEALDVSGVSTTSMANVAAAAVGAKSIAAQAGQFVRLSPDSVQALKTYKALPGDSGFFRMTVVDQAGKFRQQLQWQKVSLGPTQALSFQLIAVQVALSVAIASVNESIARVDGKVEQLLALAQASRVGDVVGHFTTLDRLVTTLDEHGTLPTADWESVAGLRPTLNVTIERLREHVKRTLAGFDATRPVQDRADYLRRAIEENRLGESLHLLVVGEQSLYLWQRLRIARVQATEPQHLQVVLDDARTVLAEHFERDGELLLHARSELSNFAKMHRLDGFRWGAAHNLKHDIVKLKNDLDDFAQARGSQVMGWTDHESPSVVDALAEVGSRAASAGSAVAGAAGKAIGAGVSGVGSGLGWVGRGIGNLVGSGNQHADKVEIPTPTTEHRLAGAATATAQPDEANPNSCDGDDSTSESSMLTHQPDRIMPSSAPIAYDDDILQLMLFGHLQVGDQLTYHDTGRGLTYIATITRDGALDVDGKRYGPPSAPLTDIMGRQRHGWRDWQLADGRQLRQLRRQAYAEMRR</sequence>
<evidence type="ECO:0000256" key="1">
    <source>
        <dbReference type="SAM" id="MobiDB-lite"/>
    </source>
</evidence>
<dbReference type="Pfam" id="PF18755">
    <property type="entry name" value="RAMA"/>
    <property type="match status" value="1"/>
</dbReference>
<feature type="domain" description="RAMA" evidence="2">
    <location>
        <begin position="481"/>
        <end position="565"/>
    </location>
</feature>
<dbReference type="RefSeq" id="WP_352030450.1">
    <property type="nucleotide sequence ID" value="NZ_JBHMAS010000073.1"/>
</dbReference>
<name>A0ABV5XME1_9NOCA</name>
<comment type="caution">
    <text evidence="3">The sequence shown here is derived from an EMBL/GenBank/DDBJ whole genome shotgun (WGS) entry which is preliminary data.</text>
</comment>
<feature type="region of interest" description="Disordered" evidence="1">
    <location>
        <begin position="434"/>
        <end position="468"/>
    </location>
</feature>
<gene>
    <name evidence="3" type="ORF">ACFFQ6_28525</name>
</gene>
<keyword evidence="4" id="KW-1185">Reference proteome</keyword>
<evidence type="ECO:0000313" key="3">
    <source>
        <dbReference type="EMBL" id="MFB9783653.1"/>
    </source>
</evidence>
<evidence type="ECO:0000313" key="4">
    <source>
        <dbReference type="Proteomes" id="UP001589587"/>
    </source>
</evidence>
<reference evidence="3 4" key="1">
    <citation type="submission" date="2024-09" db="EMBL/GenBank/DDBJ databases">
        <authorList>
            <person name="Sun Q."/>
            <person name="Mori K."/>
        </authorList>
    </citation>
    <scope>NUCLEOTIDE SEQUENCE [LARGE SCALE GENOMIC DNA]</scope>
    <source>
        <strain evidence="3 4">JCM 11411</strain>
    </source>
</reference>